<sequence>MIKRLASASLLLLLAACNGAGNSATSGGVATGPSSRGKDEQTALMAPPAPGTMAPSALKGLSAANAERALGKPAFVRRDPPAEIWQYRVKVCTLDLFLYDEDGRMTVSHYAVRTPGGTSMGDAACLDEVLARRDGTPTS</sequence>
<proteinExistence type="predicted"/>
<evidence type="ECO:0000313" key="3">
    <source>
        <dbReference type="EMBL" id="KIL98149.1"/>
    </source>
</evidence>
<comment type="caution">
    <text evidence="3">The sequence shown here is derived from an EMBL/GenBank/DDBJ whole genome shotgun (WGS) entry which is preliminary data.</text>
</comment>
<dbReference type="Proteomes" id="UP000031971">
    <property type="component" value="Unassembled WGS sequence"/>
</dbReference>
<gene>
    <name evidence="3" type="ORF">CCC_01210</name>
</gene>
<feature type="chain" id="PRO_5002159461" description="Lipoprotein" evidence="2">
    <location>
        <begin position="21"/>
        <end position="139"/>
    </location>
</feature>
<dbReference type="EMBL" id="JXSL01000030">
    <property type="protein sequence ID" value="KIL98149.1"/>
    <property type="molecule type" value="Genomic_DNA"/>
</dbReference>
<organism evidence="3 4">
    <name type="scientific">Paramagnetospirillum magnetotacticum MS-1</name>
    <dbReference type="NCBI Taxonomy" id="272627"/>
    <lineage>
        <taxon>Bacteria</taxon>
        <taxon>Pseudomonadati</taxon>
        <taxon>Pseudomonadota</taxon>
        <taxon>Alphaproteobacteria</taxon>
        <taxon>Rhodospirillales</taxon>
        <taxon>Magnetospirillaceae</taxon>
        <taxon>Paramagnetospirillum</taxon>
    </lineage>
</organism>
<protein>
    <recommendedName>
        <fullName evidence="5">Lipoprotein</fullName>
    </recommendedName>
</protein>
<feature type="region of interest" description="Disordered" evidence="1">
    <location>
        <begin position="23"/>
        <end position="56"/>
    </location>
</feature>
<dbReference type="RefSeq" id="WP_009870905.1">
    <property type="nucleotide sequence ID" value="NZ_JXSL01000030.1"/>
</dbReference>
<dbReference type="STRING" id="272627.CCC_01210"/>
<keyword evidence="4" id="KW-1185">Reference proteome</keyword>
<evidence type="ECO:0000256" key="2">
    <source>
        <dbReference type="SAM" id="SignalP"/>
    </source>
</evidence>
<dbReference type="PROSITE" id="PS51257">
    <property type="entry name" value="PROKAR_LIPOPROTEIN"/>
    <property type="match status" value="1"/>
</dbReference>
<evidence type="ECO:0008006" key="5">
    <source>
        <dbReference type="Google" id="ProtNLM"/>
    </source>
</evidence>
<name>A0A0C2YEM7_PARME</name>
<evidence type="ECO:0000313" key="4">
    <source>
        <dbReference type="Proteomes" id="UP000031971"/>
    </source>
</evidence>
<evidence type="ECO:0000256" key="1">
    <source>
        <dbReference type="SAM" id="MobiDB-lite"/>
    </source>
</evidence>
<reference evidence="3 4" key="1">
    <citation type="submission" date="2015-01" db="EMBL/GenBank/DDBJ databases">
        <title>Genome Sequence of Magnetospirillum magnetotacticum Strain MS-1.</title>
        <authorList>
            <person name="Marinov G.K."/>
            <person name="Smalley M.D."/>
            <person name="DeSalvo G."/>
        </authorList>
    </citation>
    <scope>NUCLEOTIDE SEQUENCE [LARGE SCALE GENOMIC DNA]</scope>
    <source>
        <strain evidence="3 4">MS-1</strain>
    </source>
</reference>
<feature type="compositionally biased region" description="Polar residues" evidence="1">
    <location>
        <begin position="25"/>
        <end position="34"/>
    </location>
</feature>
<keyword evidence="2" id="KW-0732">Signal</keyword>
<accession>A0A0C2YEM7</accession>
<dbReference type="AlphaFoldDB" id="A0A0C2YEM7"/>
<feature type="signal peptide" evidence="2">
    <location>
        <begin position="1"/>
        <end position="20"/>
    </location>
</feature>